<dbReference type="InterPro" id="IPR045754">
    <property type="entry name" value="DUF6182"/>
</dbReference>
<dbReference type="RefSeq" id="WP_071808317.1">
    <property type="nucleotide sequence ID" value="NZ_MEIA01000438.1"/>
</dbReference>
<dbReference type="Pfam" id="PF19680">
    <property type="entry name" value="DUF6182"/>
    <property type="match status" value="1"/>
</dbReference>
<comment type="caution">
    <text evidence="1">The sequence shown here is derived from an EMBL/GenBank/DDBJ whole genome shotgun (WGS) entry which is preliminary data.</text>
</comment>
<dbReference type="EMBL" id="MEIA01000438">
    <property type="protein sequence ID" value="OJF11170.1"/>
    <property type="molecule type" value="Genomic_DNA"/>
</dbReference>
<sequence length="229" mass="24858">MATQEHLAALLHERLIRAGINAATLEPEHDHTVVAVLRRFDVTTFAESALRFAAGLTDEEGADWLAALTRTAFLAGNPVNLRDRFPPSHLAADETIAWYGPAPPADFTGLRRLLKAFPAGTLRVPARVTVGEVGTHSCRLRLATAGLSTAAYLVHLNHTLAEALLRGLLRPGSALVIDHVPELADADLRTAAMIRVHRDTTDPDRLRAYTCLSTSDRRGDITNSPISIR</sequence>
<proteinExistence type="predicted"/>
<evidence type="ECO:0000313" key="2">
    <source>
        <dbReference type="Proteomes" id="UP000182486"/>
    </source>
</evidence>
<reference evidence="1 2" key="1">
    <citation type="submission" date="2016-09" db="EMBL/GenBank/DDBJ databases">
        <title>Couchioplanes caeruleus draft genome sequence.</title>
        <authorList>
            <person name="Sheehan J."/>
            <person name="Caffrey P."/>
        </authorList>
    </citation>
    <scope>NUCLEOTIDE SEQUENCE [LARGE SCALE GENOMIC DNA]</scope>
    <source>
        <strain evidence="1 2">DSM 43634</strain>
    </source>
</reference>
<dbReference type="Proteomes" id="UP000182486">
    <property type="component" value="Unassembled WGS sequence"/>
</dbReference>
<organism evidence="1 2">
    <name type="scientific">Couchioplanes caeruleus subsp. caeruleus</name>
    <dbReference type="NCBI Taxonomy" id="56427"/>
    <lineage>
        <taxon>Bacteria</taxon>
        <taxon>Bacillati</taxon>
        <taxon>Actinomycetota</taxon>
        <taxon>Actinomycetes</taxon>
        <taxon>Micromonosporales</taxon>
        <taxon>Micromonosporaceae</taxon>
        <taxon>Couchioplanes</taxon>
    </lineage>
</organism>
<keyword evidence="2" id="KW-1185">Reference proteome</keyword>
<accession>A0A1K0G1J1</accession>
<gene>
    <name evidence="1" type="ORF">BG844_28080</name>
</gene>
<protein>
    <submittedName>
        <fullName evidence="1">Uncharacterized protein</fullName>
    </submittedName>
</protein>
<name>A0A1K0G1J1_9ACTN</name>
<evidence type="ECO:0000313" key="1">
    <source>
        <dbReference type="EMBL" id="OJF11170.1"/>
    </source>
</evidence>
<dbReference type="AlphaFoldDB" id="A0A1K0G1J1"/>